<dbReference type="CDD" id="cd16914">
    <property type="entry name" value="EcfT"/>
    <property type="match status" value="1"/>
</dbReference>
<comment type="subcellular location">
    <subcellularLocation>
        <location evidence="1">Cell membrane</location>
        <topology evidence="1">Multi-pass membrane protein</topology>
    </subcellularLocation>
</comment>
<dbReference type="PANTHER" id="PTHR43723">
    <property type="entry name" value="COBALT TRANSPORT PROTEIN CBIQ"/>
    <property type="match status" value="1"/>
</dbReference>
<dbReference type="HOGENOM" id="CLU_056469_5_0_2"/>
<dbReference type="Proteomes" id="UP000007954">
    <property type="component" value="Chromosome"/>
</dbReference>
<evidence type="ECO:0000256" key="5">
    <source>
        <dbReference type="ARBA" id="ARBA00023136"/>
    </source>
</evidence>
<name>G0LKD1_HALWC</name>
<evidence type="ECO:0000256" key="1">
    <source>
        <dbReference type="ARBA" id="ARBA00004651"/>
    </source>
</evidence>
<dbReference type="InterPro" id="IPR003339">
    <property type="entry name" value="ABC/ECF_trnsptr_transmembrane"/>
</dbReference>
<dbReference type="GeneID" id="12446693"/>
<dbReference type="InterPro" id="IPR052770">
    <property type="entry name" value="Cobalt_transport_CbiQ"/>
</dbReference>
<dbReference type="GO" id="GO:0043190">
    <property type="term" value="C:ATP-binding cassette (ABC) transporter complex"/>
    <property type="evidence" value="ECO:0007669"/>
    <property type="project" value="InterPro"/>
</dbReference>
<evidence type="ECO:0000313" key="8">
    <source>
        <dbReference type="Proteomes" id="UP000007954"/>
    </source>
</evidence>
<dbReference type="InterPro" id="IPR012809">
    <property type="entry name" value="ECF_CbiQ"/>
</dbReference>
<dbReference type="OrthoDB" id="147966at2157"/>
<dbReference type="NCBIfam" id="TIGR02454">
    <property type="entry name" value="ECF_T_CbiQ"/>
    <property type="match status" value="1"/>
</dbReference>
<evidence type="ECO:0000256" key="2">
    <source>
        <dbReference type="ARBA" id="ARBA00022475"/>
    </source>
</evidence>
<dbReference type="PANTHER" id="PTHR43723:SF1">
    <property type="entry name" value="COBALT TRANSPORT PROTEIN CBIQ"/>
    <property type="match status" value="1"/>
</dbReference>
<evidence type="ECO:0000313" key="7">
    <source>
        <dbReference type="EMBL" id="CCC39889.1"/>
    </source>
</evidence>
<dbReference type="Pfam" id="PF02361">
    <property type="entry name" value="CbiQ"/>
    <property type="match status" value="1"/>
</dbReference>
<protein>
    <submittedName>
        <fullName evidence="7">ABC-type transport system permease protein (Probable substrate cobalt)</fullName>
    </submittedName>
</protein>
<dbReference type="EMBL" id="FR746099">
    <property type="protein sequence ID" value="CCC39889.1"/>
    <property type="molecule type" value="Genomic_DNA"/>
</dbReference>
<feature type="transmembrane region" description="Helical" evidence="6">
    <location>
        <begin position="12"/>
        <end position="32"/>
    </location>
</feature>
<reference evidence="7 8" key="1">
    <citation type="journal article" date="2011" name="PLoS ONE">
        <title>Haloquadratum walsbyi: limited diversity in a global pond.</title>
        <authorList>
            <person name="Dyall-Smith M."/>
            <person name="Pfeiffer F."/>
            <person name="Klee K."/>
            <person name="Palm P."/>
            <person name="Gross K."/>
            <person name="Schuster S.C."/>
            <person name="Rampp M."/>
            <person name="Oesterhelt D."/>
        </authorList>
    </citation>
    <scope>NUCLEOTIDE SEQUENCE [LARGE SCALE GENOMIC DNA]</scope>
    <source>
        <strain evidence="8">DSM 16854 / JCM 12705 / C23</strain>
    </source>
</reference>
<feature type="transmembrane region" description="Helical" evidence="6">
    <location>
        <begin position="63"/>
        <end position="81"/>
    </location>
</feature>
<feature type="transmembrane region" description="Helical" evidence="6">
    <location>
        <begin position="111"/>
        <end position="130"/>
    </location>
</feature>
<evidence type="ECO:0000256" key="6">
    <source>
        <dbReference type="SAM" id="Phobius"/>
    </source>
</evidence>
<evidence type="ECO:0000256" key="4">
    <source>
        <dbReference type="ARBA" id="ARBA00022989"/>
    </source>
</evidence>
<organism evidence="7 8">
    <name type="scientific">Haloquadratum walsbyi (strain DSM 16854 / JCM 12705 / C23)</name>
    <dbReference type="NCBI Taxonomy" id="768065"/>
    <lineage>
        <taxon>Archaea</taxon>
        <taxon>Methanobacteriati</taxon>
        <taxon>Methanobacteriota</taxon>
        <taxon>Stenosarchaea group</taxon>
        <taxon>Halobacteria</taxon>
        <taxon>Halobacteriales</taxon>
        <taxon>Haloferacaceae</taxon>
        <taxon>Haloquadratum</taxon>
    </lineage>
</organism>
<keyword evidence="5 6" id="KW-0472">Membrane</keyword>
<feature type="transmembrane region" description="Helical" evidence="6">
    <location>
        <begin position="38"/>
        <end position="56"/>
    </location>
</feature>
<dbReference type="KEGG" id="hwc:Hqrw_1977"/>
<gene>
    <name evidence="7" type="primary">cbiQ</name>
    <name evidence="7" type="ordered locus">Hqrw_1977</name>
</gene>
<proteinExistence type="predicted"/>
<keyword evidence="3 6" id="KW-0812">Transmembrane</keyword>
<dbReference type="RefSeq" id="WP_014555643.1">
    <property type="nucleotide sequence ID" value="NC_017459.1"/>
</dbReference>
<dbReference type="GO" id="GO:0006824">
    <property type="term" value="P:cobalt ion transport"/>
    <property type="evidence" value="ECO:0007669"/>
    <property type="project" value="InterPro"/>
</dbReference>
<keyword evidence="2" id="KW-1003">Cell membrane</keyword>
<feature type="transmembrane region" description="Helical" evidence="6">
    <location>
        <begin position="224"/>
        <end position="242"/>
    </location>
</feature>
<accession>G0LKD1</accession>
<keyword evidence="4 6" id="KW-1133">Transmembrane helix</keyword>
<dbReference type="AlphaFoldDB" id="G0LKD1"/>
<evidence type="ECO:0000256" key="3">
    <source>
        <dbReference type="ARBA" id="ARBA00022692"/>
    </source>
</evidence>
<sequence length="243" mass="26626">MHQTLERVQAEAAPIISGPLAVYLTGISLILTITTSHITTHILAAVIFASLTAHAIGREYVSLIQYPIWFLAPSIILIAIITPGKAIITLWSISISTAGVQLAFETGLRSIASLTVLFFLAFTTTVPQLVTALNRLWMPDPIIELLLLSYRAVQVLMDETLRLSTAATLRGGQTSRYALFRTTKRLAASLLIRSVDRAEQVEMAMQARGYHGEFPMHTESNNGYMYSIIIIALLVITGFGDLP</sequence>